<evidence type="ECO:0000259" key="1">
    <source>
        <dbReference type="Pfam" id="PF01248"/>
    </source>
</evidence>
<organism evidence="2 3">
    <name type="scientific">Crassaminicella indica</name>
    <dbReference type="NCBI Taxonomy" id="2855394"/>
    <lineage>
        <taxon>Bacteria</taxon>
        <taxon>Bacillati</taxon>
        <taxon>Bacillota</taxon>
        <taxon>Clostridia</taxon>
        <taxon>Eubacteriales</taxon>
        <taxon>Clostridiaceae</taxon>
        <taxon>Crassaminicella</taxon>
    </lineage>
</organism>
<proteinExistence type="predicted"/>
<dbReference type="Pfam" id="PF01248">
    <property type="entry name" value="Ribosomal_L7Ae"/>
    <property type="match status" value="1"/>
</dbReference>
<feature type="domain" description="Ribosomal protein eL8/eL30/eS12/Gadd45" evidence="1">
    <location>
        <begin position="4"/>
        <end position="89"/>
    </location>
</feature>
<name>A0ABX8RAL9_9CLOT</name>
<dbReference type="NCBIfam" id="NF004078">
    <property type="entry name" value="PRK05583.1"/>
    <property type="match status" value="1"/>
</dbReference>
<protein>
    <submittedName>
        <fullName evidence="2">Ribosomal L7Ae/L30e/S12e/Gadd45 family protein</fullName>
    </submittedName>
</protein>
<dbReference type="Proteomes" id="UP000886818">
    <property type="component" value="Chromosome"/>
</dbReference>
<sequence>MKNKILSFLGLAQRSGNLITGEDTCEIYIKKKAVQLVLIAKDASDNTKKKFRNMTEFRNIKFVIYGDRQDLSRAVGKLNRTVYGIKDKGLARKILALIEEDKDCSNNLGGEQTCQK</sequence>
<evidence type="ECO:0000313" key="3">
    <source>
        <dbReference type="Proteomes" id="UP000886818"/>
    </source>
</evidence>
<gene>
    <name evidence="2" type="ORF">KVH43_12245</name>
</gene>
<accession>A0ABX8RAL9</accession>
<dbReference type="InterPro" id="IPR004038">
    <property type="entry name" value="Ribosomal_eL8/eL30/eS12/Gad45"/>
</dbReference>
<keyword evidence="3" id="KW-1185">Reference proteome</keyword>
<evidence type="ECO:0000313" key="2">
    <source>
        <dbReference type="EMBL" id="QXM06105.1"/>
    </source>
</evidence>
<dbReference type="EMBL" id="CP078093">
    <property type="protein sequence ID" value="QXM06105.1"/>
    <property type="molecule type" value="Genomic_DNA"/>
</dbReference>
<dbReference type="RefSeq" id="WP_218282802.1">
    <property type="nucleotide sequence ID" value="NZ_CP078093.1"/>
</dbReference>
<reference evidence="2" key="1">
    <citation type="submission" date="2021-07" db="EMBL/GenBank/DDBJ databases">
        <title>Complete genome sequence of Crassaminicella sp. 143-21, isolated from a deep-sea hydrothermal vent.</title>
        <authorList>
            <person name="Li X."/>
        </authorList>
    </citation>
    <scope>NUCLEOTIDE SEQUENCE</scope>
    <source>
        <strain evidence="2">143-21</strain>
    </source>
</reference>